<name>A0A3B1C9J6_9ZZZZ</name>
<feature type="domain" description="Chemotaxis phosphatase CheX-like" evidence="2">
    <location>
        <begin position="42"/>
        <end position="139"/>
    </location>
</feature>
<dbReference type="InterPro" id="IPR038756">
    <property type="entry name" value="CheX-like"/>
</dbReference>
<dbReference type="AlphaFoldDB" id="A0A3B1C9J6"/>
<dbReference type="GO" id="GO:0006935">
    <property type="term" value="P:chemotaxis"/>
    <property type="evidence" value="ECO:0007669"/>
    <property type="project" value="UniProtKB-KW"/>
</dbReference>
<evidence type="ECO:0000259" key="2">
    <source>
        <dbReference type="Pfam" id="PF13690"/>
    </source>
</evidence>
<reference evidence="3" key="1">
    <citation type="submission" date="2018-06" db="EMBL/GenBank/DDBJ databases">
        <authorList>
            <person name="Zhirakovskaya E."/>
        </authorList>
    </citation>
    <scope>NUCLEOTIDE SEQUENCE</scope>
</reference>
<sequence>MKPEFINPFLNATINVISTMAMIQPKAGKPYLKKDKKASGDISGVIGLTGAMKGAIVISFSAGAVCKIVGSMLGEEYNELNDDISDAVGELTNMISGDARRKLAELGHNFEAGIPTIIRGKEHVIESITKGPVIAIPFKVDDDEFVVEASFDKV</sequence>
<proteinExistence type="predicted"/>
<dbReference type="InterPro" id="IPR028051">
    <property type="entry name" value="CheX-like_dom"/>
</dbReference>
<dbReference type="PANTHER" id="PTHR39452">
    <property type="entry name" value="CHEY-P PHOSPHATASE CHEX"/>
    <property type="match status" value="1"/>
</dbReference>
<accession>A0A3B1C9J6</accession>
<dbReference type="CDD" id="cd17906">
    <property type="entry name" value="CheX"/>
    <property type="match status" value="1"/>
</dbReference>
<protein>
    <submittedName>
        <fullName evidence="3">Chemotaxis protein CheX</fullName>
    </submittedName>
</protein>
<dbReference type="InterPro" id="IPR028976">
    <property type="entry name" value="CheC-like_sf"/>
</dbReference>
<dbReference type="EMBL" id="UOGC01000091">
    <property type="protein sequence ID" value="VAX19530.1"/>
    <property type="molecule type" value="Genomic_DNA"/>
</dbReference>
<keyword evidence="1" id="KW-0145">Chemotaxis</keyword>
<organism evidence="3">
    <name type="scientific">hydrothermal vent metagenome</name>
    <dbReference type="NCBI Taxonomy" id="652676"/>
    <lineage>
        <taxon>unclassified sequences</taxon>
        <taxon>metagenomes</taxon>
        <taxon>ecological metagenomes</taxon>
    </lineage>
</organism>
<dbReference type="PANTHER" id="PTHR39452:SF1">
    <property type="entry name" value="CHEY-P PHOSPHATASE CHEX"/>
    <property type="match status" value="1"/>
</dbReference>
<evidence type="ECO:0000313" key="3">
    <source>
        <dbReference type="EMBL" id="VAX19530.1"/>
    </source>
</evidence>
<dbReference type="SUPFAM" id="SSF103039">
    <property type="entry name" value="CheC-like"/>
    <property type="match status" value="1"/>
</dbReference>
<evidence type="ECO:0000256" key="1">
    <source>
        <dbReference type="ARBA" id="ARBA00022500"/>
    </source>
</evidence>
<gene>
    <name evidence="3" type="ORF">MNBD_NITROSPINAE01-170</name>
</gene>
<dbReference type="Gene3D" id="3.40.1550.10">
    <property type="entry name" value="CheC-like"/>
    <property type="match status" value="1"/>
</dbReference>
<dbReference type="Pfam" id="PF13690">
    <property type="entry name" value="CheX"/>
    <property type="match status" value="1"/>
</dbReference>